<evidence type="ECO:0000313" key="3">
    <source>
        <dbReference type="EMBL" id="GAA4010296.1"/>
    </source>
</evidence>
<feature type="domain" description="SAV-6107-like HEPN" evidence="2">
    <location>
        <begin position="142"/>
        <end position="241"/>
    </location>
</feature>
<accession>A0ABP7SDM1</accession>
<evidence type="ECO:0000313" key="4">
    <source>
        <dbReference type="Proteomes" id="UP001500456"/>
    </source>
</evidence>
<dbReference type="InterPro" id="IPR040891">
    <property type="entry name" value="HEPN_SAV_6107"/>
</dbReference>
<keyword evidence="4" id="KW-1185">Reference proteome</keyword>
<comment type="caution">
    <text evidence="3">The sequence shown here is derived from an EMBL/GenBank/DDBJ whole genome shotgun (WGS) entry which is preliminary data.</text>
</comment>
<reference evidence="4" key="1">
    <citation type="journal article" date="2019" name="Int. J. Syst. Evol. Microbiol.">
        <title>The Global Catalogue of Microorganisms (GCM) 10K type strain sequencing project: providing services to taxonomists for standard genome sequencing and annotation.</title>
        <authorList>
            <consortium name="The Broad Institute Genomics Platform"/>
            <consortium name="The Broad Institute Genome Sequencing Center for Infectious Disease"/>
            <person name="Wu L."/>
            <person name="Ma J."/>
        </authorList>
    </citation>
    <scope>NUCLEOTIDE SEQUENCE [LARGE SCALE GENOMIC DNA]</scope>
    <source>
        <strain evidence="4">JCM 16924</strain>
    </source>
</reference>
<proteinExistence type="predicted"/>
<dbReference type="EMBL" id="BAAAZX010000018">
    <property type="protein sequence ID" value="GAA4010296.1"/>
    <property type="molecule type" value="Genomic_DNA"/>
</dbReference>
<gene>
    <name evidence="3" type="ORF">GCM10022232_59100</name>
</gene>
<dbReference type="Pfam" id="PF18726">
    <property type="entry name" value="HEPN_SAV_6107"/>
    <property type="match status" value="1"/>
</dbReference>
<evidence type="ECO:0000259" key="2">
    <source>
        <dbReference type="Pfam" id="PF18726"/>
    </source>
</evidence>
<feature type="region of interest" description="Disordered" evidence="1">
    <location>
        <begin position="258"/>
        <end position="302"/>
    </location>
</feature>
<organism evidence="3 4">
    <name type="scientific">Streptomyces plumbiresistens</name>
    <dbReference type="NCBI Taxonomy" id="511811"/>
    <lineage>
        <taxon>Bacteria</taxon>
        <taxon>Bacillati</taxon>
        <taxon>Actinomycetota</taxon>
        <taxon>Actinomycetes</taxon>
        <taxon>Kitasatosporales</taxon>
        <taxon>Streptomycetaceae</taxon>
        <taxon>Streptomyces</taxon>
    </lineage>
</organism>
<protein>
    <recommendedName>
        <fullName evidence="2">SAV-6107-like HEPN domain-containing protein</fullName>
    </recommendedName>
</protein>
<name>A0ABP7SDM1_9ACTN</name>
<dbReference type="Proteomes" id="UP001500456">
    <property type="component" value="Unassembled WGS sequence"/>
</dbReference>
<evidence type="ECO:0000256" key="1">
    <source>
        <dbReference type="SAM" id="MobiDB-lite"/>
    </source>
</evidence>
<sequence>MASGNSRRSAVKEGAVSDGHGGTVIRFTYGKDVNDVPGTSTAVAQCLAEIRLHLAAGTDAQTVRAVALVYRAFDEIADAERTVGTVAHQLDDALAATSVPEALISRLRELMDLAARARGLQGTVPRPALDLLAQAEAGLQEASAMESANDRFATAHLAALRTAAAVLAARGRPPEGASDGRRRRIRSAWEVLPEVAPELTEWSVLFAARARTRARAEAGLPGAASMREAEDLLRDARMFLRISQRILLSDSRQLENLRLPDPEPAFSDADERAALEIPPLDIPLGHTPPGPPLGDDDDEWDE</sequence>